<dbReference type="InterPro" id="IPR029066">
    <property type="entry name" value="PLP-binding_barrel"/>
</dbReference>
<dbReference type="PROSITE" id="PS00395">
    <property type="entry name" value="ALANINE_RACEMASE"/>
    <property type="match status" value="1"/>
</dbReference>
<comment type="cofactor">
    <cofactor evidence="2 7 8">
        <name>pyridoxal 5'-phosphate</name>
        <dbReference type="ChEBI" id="CHEBI:597326"/>
    </cofactor>
</comment>
<dbReference type="EMBL" id="JAAONZ010000019">
    <property type="protein sequence ID" value="NHO67725.1"/>
    <property type="molecule type" value="Genomic_DNA"/>
</dbReference>
<dbReference type="AlphaFoldDB" id="A0A9E5T1Q6"/>
<evidence type="ECO:0000256" key="6">
    <source>
        <dbReference type="ARBA" id="ARBA00023235"/>
    </source>
</evidence>
<dbReference type="SUPFAM" id="SSF51419">
    <property type="entry name" value="PLP-binding barrel"/>
    <property type="match status" value="1"/>
</dbReference>
<dbReference type="InterPro" id="IPR001608">
    <property type="entry name" value="Ala_racemase_N"/>
</dbReference>
<dbReference type="InterPro" id="IPR011079">
    <property type="entry name" value="Ala_racemase_C"/>
</dbReference>
<comment type="function">
    <text evidence="7">Catalyzes the interconversion of L-alanine and D-alanine. May also act on other amino acids.</text>
</comment>
<evidence type="ECO:0000256" key="7">
    <source>
        <dbReference type="HAMAP-Rule" id="MF_01201"/>
    </source>
</evidence>
<evidence type="ECO:0000313" key="11">
    <source>
        <dbReference type="EMBL" id="NHO67725.1"/>
    </source>
</evidence>
<comment type="caution">
    <text evidence="11">The sequence shown here is derived from an EMBL/GenBank/DDBJ whole genome shotgun (WGS) entry which is preliminary data.</text>
</comment>
<dbReference type="PANTHER" id="PTHR30511:SF0">
    <property type="entry name" value="ALANINE RACEMASE, CATABOLIC-RELATED"/>
    <property type="match status" value="1"/>
</dbReference>
<dbReference type="Proteomes" id="UP000787472">
    <property type="component" value="Unassembled WGS sequence"/>
</dbReference>
<accession>A0A9E5T1Q6</accession>
<dbReference type="SMART" id="SM01005">
    <property type="entry name" value="Ala_racemase_C"/>
    <property type="match status" value="1"/>
</dbReference>
<protein>
    <recommendedName>
        <fullName evidence="4 7">Alanine racemase</fullName>
        <ecNumber evidence="4 7">5.1.1.1</ecNumber>
    </recommendedName>
</protein>
<dbReference type="RefSeq" id="WP_167190987.1">
    <property type="nucleotide sequence ID" value="NZ_JAAONZ010000019.1"/>
</dbReference>
<organism evidence="11 12">
    <name type="scientific">Pseudomaricurvus hydrocarbonicus</name>
    <dbReference type="NCBI Taxonomy" id="1470433"/>
    <lineage>
        <taxon>Bacteria</taxon>
        <taxon>Pseudomonadati</taxon>
        <taxon>Pseudomonadota</taxon>
        <taxon>Gammaproteobacteria</taxon>
        <taxon>Cellvibrionales</taxon>
        <taxon>Cellvibrionaceae</taxon>
        <taxon>Pseudomaricurvus</taxon>
    </lineage>
</organism>
<feature type="modified residue" description="N6-(pyridoxal phosphate)lysine" evidence="7 8">
    <location>
        <position position="35"/>
    </location>
</feature>
<feature type="active site" description="Proton acceptor; specific for L-alanine" evidence="7">
    <location>
        <position position="256"/>
    </location>
</feature>
<dbReference type="GO" id="GO:0008784">
    <property type="term" value="F:alanine racemase activity"/>
    <property type="evidence" value="ECO:0007669"/>
    <property type="project" value="UniProtKB-UniRule"/>
</dbReference>
<comment type="similarity">
    <text evidence="3 7">Belongs to the alanine racemase family.</text>
</comment>
<dbReference type="Pfam" id="PF01168">
    <property type="entry name" value="Ala_racemase_N"/>
    <property type="match status" value="1"/>
</dbReference>
<feature type="domain" description="Alanine racemase C-terminal" evidence="10">
    <location>
        <begin position="235"/>
        <end position="359"/>
    </location>
</feature>
<dbReference type="PRINTS" id="PR00992">
    <property type="entry name" value="ALARACEMASE"/>
</dbReference>
<sequence length="369" mass="39279">MSRPAKATVDLAAIRHNYQLAQQLAPNAQALGVVKANAYGHGSVAVAKTLEPLAPVLAVACIEEAIELRQAGIVKPVLLLEGVFEADEIVTASEQNFWIMASGIEQVELIANAAIAEPVTVWLKADSGMHRLGLTDGQVQQAYARLSALAHVNNDIVIATHFAAADELDSDFTLQQINRFASMTEGLKTPVSLANSAGILAWPQAHGNYTRPGIMLYGSSPFAQAQANADQLKPVMTLASEVIAVRTIEAGETVGYGRSWIAQRRSTIATVAIGYGDGYPRQMPNGTPVFINGQRAPLAGRVSMDMITVDVTEIGTVNVGDNVELWGHNIPLNEVASCVGTISYELVTRMPLRTPRLYINATTNGAAAV</sequence>
<keyword evidence="5 7" id="KW-0663">Pyridoxal phosphate</keyword>
<name>A0A9E5T1Q6_9GAMM</name>
<keyword evidence="12" id="KW-1185">Reference proteome</keyword>
<reference evidence="11" key="1">
    <citation type="submission" date="2020-03" db="EMBL/GenBank/DDBJ databases">
        <authorList>
            <person name="Guo F."/>
        </authorList>
    </citation>
    <scope>NUCLEOTIDE SEQUENCE</scope>
    <source>
        <strain evidence="11">JCM 30134</strain>
    </source>
</reference>
<gene>
    <name evidence="11" type="primary">alr</name>
    <name evidence="11" type="ORF">G8770_19435</name>
</gene>
<dbReference type="Gene3D" id="3.20.20.10">
    <property type="entry name" value="Alanine racemase"/>
    <property type="match status" value="1"/>
</dbReference>
<comment type="pathway">
    <text evidence="7">Amino-acid biosynthesis; D-alanine biosynthesis; D-alanine from L-alanine: step 1/1.</text>
</comment>
<dbReference type="Pfam" id="PF00842">
    <property type="entry name" value="Ala_racemase_C"/>
    <property type="match status" value="1"/>
</dbReference>
<evidence type="ECO:0000256" key="8">
    <source>
        <dbReference type="PIRSR" id="PIRSR600821-50"/>
    </source>
</evidence>
<evidence type="ECO:0000256" key="1">
    <source>
        <dbReference type="ARBA" id="ARBA00000316"/>
    </source>
</evidence>
<dbReference type="InterPro" id="IPR000821">
    <property type="entry name" value="Ala_racemase"/>
</dbReference>
<dbReference type="SUPFAM" id="SSF50621">
    <property type="entry name" value="Alanine racemase C-terminal domain-like"/>
    <property type="match status" value="1"/>
</dbReference>
<evidence type="ECO:0000256" key="4">
    <source>
        <dbReference type="ARBA" id="ARBA00013089"/>
    </source>
</evidence>
<dbReference type="GO" id="GO:0005829">
    <property type="term" value="C:cytosol"/>
    <property type="evidence" value="ECO:0007669"/>
    <property type="project" value="TreeGrafter"/>
</dbReference>
<dbReference type="EC" id="5.1.1.1" evidence="4 7"/>
<dbReference type="GO" id="GO:0030632">
    <property type="term" value="P:D-alanine biosynthetic process"/>
    <property type="evidence" value="ECO:0007669"/>
    <property type="project" value="UniProtKB-UniRule"/>
</dbReference>
<dbReference type="InterPro" id="IPR009006">
    <property type="entry name" value="Ala_racemase/Decarboxylase_C"/>
</dbReference>
<dbReference type="CDD" id="cd06827">
    <property type="entry name" value="PLPDE_III_AR_proteobact"/>
    <property type="match status" value="1"/>
</dbReference>
<dbReference type="GO" id="GO:0030170">
    <property type="term" value="F:pyridoxal phosphate binding"/>
    <property type="evidence" value="ECO:0007669"/>
    <property type="project" value="UniProtKB-UniRule"/>
</dbReference>
<evidence type="ECO:0000256" key="2">
    <source>
        <dbReference type="ARBA" id="ARBA00001933"/>
    </source>
</evidence>
<dbReference type="FunFam" id="2.40.37.10:FF:000002">
    <property type="entry name" value="Alanine racemase"/>
    <property type="match status" value="1"/>
</dbReference>
<proteinExistence type="inferred from homology"/>
<evidence type="ECO:0000313" key="12">
    <source>
        <dbReference type="Proteomes" id="UP000787472"/>
    </source>
</evidence>
<evidence type="ECO:0000256" key="9">
    <source>
        <dbReference type="PIRSR" id="PIRSR600821-52"/>
    </source>
</evidence>
<feature type="binding site" evidence="7 9">
    <location>
        <position position="304"/>
    </location>
    <ligand>
        <name>substrate</name>
    </ligand>
</feature>
<evidence type="ECO:0000256" key="3">
    <source>
        <dbReference type="ARBA" id="ARBA00007880"/>
    </source>
</evidence>
<keyword evidence="6 7" id="KW-0413">Isomerase</keyword>
<dbReference type="Gene3D" id="2.40.37.10">
    <property type="entry name" value="Lyase, Ornithine Decarboxylase, Chain A, domain 1"/>
    <property type="match status" value="1"/>
</dbReference>
<dbReference type="NCBIfam" id="TIGR00492">
    <property type="entry name" value="alr"/>
    <property type="match status" value="1"/>
</dbReference>
<feature type="active site" description="Proton acceptor; specific for D-alanine" evidence="7">
    <location>
        <position position="35"/>
    </location>
</feature>
<dbReference type="FunFam" id="3.20.20.10:FF:000002">
    <property type="entry name" value="Alanine racemase"/>
    <property type="match status" value="1"/>
</dbReference>
<dbReference type="InterPro" id="IPR020622">
    <property type="entry name" value="Ala_racemase_pyridoxalP-BS"/>
</dbReference>
<feature type="binding site" evidence="7 9">
    <location>
        <position position="131"/>
    </location>
    <ligand>
        <name>substrate</name>
    </ligand>
</feature>
<evidence type="ECO:0000259" key="10">
    <source>
        <dbReference type="SMART" id="SM01005"/>
    </source>
</evidence>
<dbReference type="PANTHER" id="PTHR30511">
    <property type="entry name" value="ALANINE RACEMASE"/>
    <property type="match status" value="1"/>
</dbReference>
<dbReference type="HAMAP" id="MF_01201">
    <property type="entry name" value="Ala_racemase"/>
    <property type="match status" value="1"/>
</dbReference>
<comment type="catalytic activity">
    <reaction evidence="1 7">
        <text>L-alanine = D-alanine</text>
        <dbReference type="Rhea" id="RHEA:20249"/>
        <dbReference type="ChEBI" id="CHEBI:57416"/>
        <dbReference type="ChEBI" id="CHEBI:57972"/>
        <dbReference type="EC" id="5.1.1.1"/>
    </reaction>
</comment>
<evidence type="ECO:0000256" key="5">
    <source>
        <dbReference type="ARBA" id="ARBA00022898"/>
    </source>
</evidence>